<accession>A0A1I7X4G0</accession>
<proteinExistence type="predicted"/>
<evidence type="ECO:0000313" key="1">
    <source>
        <dbReference type="Proteomes" id="UP000095283"/>
    </source>
</evidence>
<dbReference type="Proteomes" id="UP000095283">
    <property type="component" value="Unplaced"/>
</dbReference>
<reference evidence="2" key="1">
    <citation type="submission" date="2016-11" db="UniProtKB">
        <authorList>
            <consortium name="WormBaseParasite"/>
        </authorList>
    </citation>
    <scope>IDENTIFICATION</scope>
</reference>
<keyword evidence="1" id="KW-1185">Reference proteome</keyword>
<name>A0A1I7X4G0_HETBA</name>
<sequence>MRKTLAISLGNGSLKDRCIRPDDENFVVIVHYAMYHITLSGIKYPKAQSTVNSSACLIICAPLSAL</sequence>
<dbReference type="AlphaFoldDB" id="A0A1I7X4G0"/>
<organism evidence="1 2">
    <name type="scientific">Heterorhabditis bacteriophora</name>
    <name type="common">Entomopathogenic nematode worm</name>
    <dbReference type="NCBI Taxonomy" id="37862"/>
    <lineage>
        <taxon>Eukaryota</taxon>
        <taxon>Metazoa</taxon>
        <taxon>Ecdysozoa</taxon>
        <taxon>Nematoda</taxon>
        <taxon>Chromadorea</taxon>
        <taxon>Rhabditida</taxon>
        <taxon>Rhabditina</taxon>
        <taxon>Rhabditomorpha</taxon>
        <taxon>Strongyloidea</taxon>
        <taxon>Heterorhabditidae</taxon>
        <taxon>Heterorhabditis</taxon>
    </lineage>
</organism>
<evidence type="ECO:0000313" key="2">
    <source>
        <dbReference type="WBParaSite" id="Hba_12271"/>
    </source>
</evidence>
<protein>
    <submittedName>
        <fullName evidence="2">N-acetylmuramoyl-L-alanine amidase</fullName>
    </submittedName>
</protein>
<dbReference type="WBParaSite" id="Hba_12271">
    <property type="protein sequence ID" value="Hba_12271"/>
    <property type="gene ID" value="Hba_12271"/>
</dbReference>